<organism evidence="1 2">
    <name type="scientific">Streptomyces ziwulingensis</name>
    <dbReference type="NCBI Taxonomy" id="1045501"/>
    <lineage>
        <taxon>Bacteria</taxon>
        <taxon>Bacillati</taxon>
        <taxon>Actinomycetota</taxon>
        <taxon>Actinomycetes</taxon>
        <taxon>Kitasatosporales</taxon>
        <taxon>Streptomycetaceae</taxon>
        <taxon>Streptomyces</taxon>
    </lineage>
</organism>
<name>A0ABP9CKB8_9ACTN</name>
<dbReference type="InterPro" id="IPR019546">
    <property type="entry name" value="TAT_signal_bac_arc"/>
</dbReference>
<dbReference type="Proteomes" id="UP001501265">
    <property type="component" value="Unassembled WGS sequence"/>
</dbReference>
<dbReference type="PROSITE" id="PS51318">
    <property type="entry name" value="TAT"/>
    <property type="match status" value="1"/>
</dbReference>
<dbReference type="EMBL" id="BAABIG010000054">
    <property type="protein sequence ID" value="GAA4812387.1"/>
    <property type="molecule type" value="Genomic_DNA"/>
</dbReference>
<dbReference type="InterPro" id="IPR006311">
    <property type="entry name" value="TAT_signal"/>
</dbReference>
<dbReference type="NCBIfam" id="TIGR01409">
    <property type="entry name" value="TAT_signal_seq"/>
    <property type="match status" value="1"/>
</dbReference>
<comment type="caution">
    <text evidence="1">The sequence shown here is derived from an EMBL/GenBank/DDBJ whole genome shotgun (WGS) entry which is preliminary data.</text>
</comment>
<evidence type="ECO:0000313" key="1">
    <source>
        <dbReference type="EMBL" id="GAA4812387.1"/>
    </source>
</evidence>
<proteinExistence type="predicted"/>
<keyword evidence="2" id="KW-1185">Reference proteome</keyword>
<dbReference type="RefSeq" id="WP_345622340.1">
    <property type="nucleotide sequence ID" value="NZ_BAABIG010000054.1"/>
</dbReference>
<gene>
    <name evidence="1" type="ORF">GCM10023220_49530</name>
</gene>
<protein>
    <submittedName>
        <fullName evidence="1">Uncharacterized protein</fullName>
    </submittedName>
</protein>
<evidence type="ECO:0000313" key="2">
    <source>
        <dbReference type="Proteomes" id="UP001501265"/>
    </source>
</evidence>
<reference evidence="2" key="1">
    <citation type="journal article" date="2019" name="Int. J. Syst. Evol. Microbiol.">
        <title>The Global Catalogue of Microorganisms (GCM) 10K type strain sequencing project: providing services to taxonomists for standard genome sequencing and annotation.</title>
        <authorList>
            <consortium name="The Broad Institute Genomics Platform"/>
            <consortium name="The Broad Institute Genome Sequencing Center for Infectious Disease"/>
            <person name="Wu L."/>
            <person name="Ma J."/>
        </authorList>
    </citation>
    <scope>NUCLEOTIDE SEQUENCE [LARGE SCALE GENOMIC DNA]</scope>
    <source>
        <strain evidence="2">JCM 18081</strain>
    </source>
</reference>
<sequence length="115" mass="12047">MSRIDGRPASSLSRRTLLTGTAATAAAVTLGSRLGTGPAHAAAFVKGADISWASQMEAGGYIWRDRNGVAPLGPDGRPLPLGSADGPFADDTEYHIRSTTSCAWGMRWTFPRTGL</sequence>
<accession>A0ABP9CKB8</accession>